<dbReference type="Gene3D" id="3.60.15.10">
    <property type="entry name" value="Ribonuclease Z/Hydroxyacylglutathione hydrolase-like"/>
    <property type="match status" value="1"/>
</dbReference>
<dbReference type="InterPro" id="IPR052533">
    <property type="entry name" value="WalJ/YycJ-like"/>
</dbReference>
<sequence length="267" mass="29861">MLKFISFGSGSSGNAYLLYTETDGIVIDCGIGIRSMKRFMQSYGLNLSMIHNILVTHDHADHIKSVGSISDRLAIPVYSTRTVHEGIARNWCVKKKVAPEQVRYVEKGKTQQIGDFTVTPFAVPHDSLDCVGYCVQCQGVTFTLVTDCGHITEEIRAFVAKANYLVIEANHELEKLMAGPYPQHLKTRITSNTGHLSNAECARTIVENATEELKHVWLCHLSDENNHPELARIAVANEMERHGLVPGVDFIVEVLRRKIPSEIYELK</sequence>
<dbReference type="RefSeq" id="WP_023925467.1">
    <property type="nucleotide sequence ID" value="NZ_CAUOLX010000019.1"/>
</dbReference>
<dbReference type="SMART" id="SM00849">
    <property type="entry name" value="Lactamase_B"/>
    <property type="match status" value="1"/>
</dbReference>
<dbReference type="EMBL" id="JABZTM010000053">
    <property type="protein sequence ID" value="MBF1446900.1"/>
    <property type="molecule type" value="Genomic_DNA"/>
</dbReference>
<dbReference type="PANTHER" id="PTHR47619">
    <property type="entry name" value="METALLO-HYDROLASE YYCJ-RELATED"/>
    <property type="match status" value="1"/>
</dbReference>
<evidence type="ECO:0000259" key="1">
    <source>
        <dbReference type="SMART" id="SM00849"/>
    </source>
</evidence>
<protein>
    <submittedName>
        <fullName evidence="2">MBL fold metallo-hydrolase</fullName>
    </submittedName>
</protein>
<dbReference type="Pfam" id="PF12706">
    <property type="entry name" value="Lactamase_B_2"/>
    <property type="match status" value="1"/>
</dbReference>
<evidence type="ECO:0000313" key="3">
    <source>
        <dbReference type="Proteomes" id="UP000787419"/>
    </source>
</evidence>
<proteinExistence type="predicted"/>
<dbReference type="Proteomes" id="UP000787419">
    <property type="component" value="Unassembled WGS sequence"/>
</dbReference>
<accession>A0A9D6AAD0</accession>
<dbReference type="SUPFAM" id="SSF56281">
    <property type="entry name" value="Metallo-hydrolase/oxidoreductase"/>
    <property type="match status" value="1"/>
</dbReference>
<dbReference type="InterPro" id="IPR001279">
    <property type="entry name" value="Metallo-B-lactamas"/>
</dbReference>
<feature type="domain" description="Metallo-beta-lactamase" evidence="1">
    <location>
        <begin position="12"/>
        <end position="184"/>
    </location>
</feature>
<evidence type="ECO:0000313" key="2">
    <source>
        <dbReference type="EMBL" id="MBF1446900.1"/>
    </source>
</evidence>
<gene>
    <name evidence="2" type="ORF">HXN55_05890</name>
</gene>
<dbReference type="AlphaFoldDB" id="A0A9D6AAD0"/>
<reference evidence="2" key="1">
    <citation type="submission" date="2020-04" db="EMBL/GenBank/DDBJ databases">
        <title>Deep metagenomics examines the oral microbiome during advanced dental caries in children, revealing novel taxa and co-occurrences with host molecules.</title>
        <authorList>
            <person name="Baker J.L."/>
            <person name="Morton J.T."/>
            <person name="Dinis M."/>
            <person name="Alvarez R."/>
            <person name="Tran N.C."/>
            <person name="Knight R."/>
            <person name="Edlund A."/>
        </authorList>
    </citation>
    <scope>NUCLEOTIDE SEQUENCE</scope>
    <source>
        <strain evidence="2">JCVI_32_bin.50</strain>
    </source>
</reference>
<name>A0A9D6AAD0_9BACT</name>
<comment type="caution">
    <text evidence="2">The sequence shown here is derived from an EMBL/GenBank/DDBJ whole genome shotgun (WGS) entry which is preliminary data.</text>
</comment>
<dbReference type="InterPro" id="IPR036866">
    <property type="entry name" value="RibonucZ/Hydroxyglut_hydro"/>
</dbReference>
<dbReference type="PANTHER" id="PTHR47619:SF1">
    <property type="entry name" value="EXODEOXYRIBONUCLEASE WALJ"/>
    <property type="match status" value="1"/>
</dbReference>
<organism evidence="2 3">
    <name type="scientific">Prevotella nigrescens</name>
    <dbReference type="NCBI Taxonomy" id="28133"/>
    <lineage>
        <taxon>Bacteria</taxon>
        <taxon>Pseudomonadati</taxon>
        <taxon>Bacteroidota</taxon>
        <taxon>Bacteroidia</taxon>
        <taxon>Bacteroidales</taxon>
        <taxon>Prevotellaceae</taxon>
        <taxon>Prevotella</taxon>
    </lineage>
</organism>